<dbReference type="InterPro" id="IPR024145">
    <property type="entry name" value="His_deAcase_SAP30/SAP30L"/>
</dbReference>
<keyword evidence="5" id="KW-0804">Transcription</keyword>
<reference evidence="9 10" key="1">
    <citation type="journal article" date="2008" name="Nat. Biotechnol.">
        <title>Genome sequencing and analysis of the biomass-degrading fungus Trichoderma reesei (syn. Hypocrea jecorina).</title>
        <authorList>
            <person name="Martinez D."/>
            <person name="Berka R.M."/>
            <person name="Henrissat B."/>
            <person name="Saloheimo M."/>
            <person name="Arvas M."/>
            <person name="Baker S.E."/>
            <person name="Chapman J."/>
            <person name="Chertkov O."/>
            <person name="Coutinho P.M."/>
            <person name="Cullen D."/>
            <person name="Danchin E.G."/>
            <person name="Grigoriev I.V."/>
            <person name="Harris P."/>
            <person name="Jackson M."/>
            <person name="Kubicek C.P."/>
            <person name="Han C.S."/>
            <person name="Ho I."/>
            <person name="Larrondo L.F."/>
            <person name="de Leon A.L."/>
            <person name="Magnuson J.K."/>
            <person name="Merino S."/>
            <person name="Misra M."/>
            <person name="Nelson B."/>
            <person name="Putnam N."/>
            <person name="Robbertse B."/>
            <person name="Salamov A.A."/>
            <person name="Schmoll M."/>
            <person name="Terry A."/>
            <person name="Thayer N."/>
            <person name="Westerholm-Parvinen A."/>
            <person name="Schoch C.L."/>
            <person name="Yao J."/>
            <person name="Barabote R."/>
            <person name="Nelson M.A."/>
            <person name="Detter C."/>
            <person name="Bruce D."/>
            <person name="Kuske C.R."/>
            <person name="Xie G."/>
            <person name="Richardson P."/>
            <person name="Rokhsar D.S."/>
            <person name="Lucas S.M."/>
            <person name="Rubin E.M."/>
            <person name="Dunn-Coleman N."/>
            <person name="Ward M."/>
            <person name="Brettin T.S."/>
        </authorList>
    </citation>
    <scope>NUCLEOTIDE SEQUENCE [LARGE SCALE GENOMIC DNA]</scope>
    <source>
        <strain evidence="9 10">QM6a</strain>
    </source>
</reference>
<dbReference type="VEuPathDB" id="FungiDB:TRIREDRAFT_120142"/>
<comment type="subcellular location">
    <subcellularLocation>
        <location evidence="1">Nucleus</location>
    </subcellularLocation>
</comment>
<dbReference type="Gene3D" id="6.10.160.20">
    <property type="match status" value="1"/>
</dbReference>
<dbReference type="Pfam" id="PF13867">
    <property type="entry name" value="SAP30_Sin3_bdg"/>
    <property type="match status" value="1"/>
</dbReference>
<dbReference type="PANTHER" id="PTHR13286:SF23">
    <property type="entry name" value="HISTONE DEACETYLASE COMPLEX SUBUNIT SAP30 SIN3 BINDING DOMAIN-CONTAINING PROTEIN"/>
    <property type="match status" value="1"/>
</dbReference>
<dbReference type="HOGENOM" id="CLU_918490_0_0_1"/>
<comment type="similarity">
    <text evidence="2">Belongs to the SAP30 family.</text>
</comment>
<keyword evidence="4" id="KW-0805">Transcription regulation</keyword>
<dbReference type="Proteomes" id="UP000008984">
    <property type="component" value="Unassembled WGS sequence"/>
</dbReference>
<evidence type="ECO:0000256" key="6">
    <source>
        <dbReference type="ARBA" id="ARBA00023242"/>
    </source>
</evidence>
<dbReference type="OrthoDB" id="510958at2759"/>
<feature type="compositionally biased region" description="Basic and acidic residues" evidence="7">
    <location>
        <begin position="137"/>
        <end position="154"/>
    </location>
</feature>
<protein>
    <submittedName>
        <fullName evidence="9">Predicted protein</fullName>
    </submittedName>
</protein>
<feature type="domain" description="Histone deacetylase complex subunit SAP30 Sin3 binding" evidence="8">
    <location>
        <begin position="252"/>
        <end position="284"/>
    </location>
</feature>
<accession>G0RB53</accession>
<dbReference type="InterPro" id="IPR025718">
    <property type="entry name" value="SAP30_Sin3-bd"/>
</dbReference>
<evidence type="ECO:0000256" key="4">
    <source>
        <dbReference type="ARBA" id="ARBA00023015"/>
    </source>
</evidence>
<keyword evidence="10" id="KW-1185">Reference proteome</keyword>
<dbReference type="eggNOG" id="ENOG502RZ9X">
    <property type="taxonomic scope" value="Eukaryota"/>
</dbReference>
<evidence type="ECO:0000313" key="10">
    <source>
        <dbReference type="Proteomes" id="UP000008984"/>
    </source>
</evidence>
<gene>
    <name evidence="9" type="ORF">TRIREDRAFT_120142</name>
</gene>
<dbReference type="PANTHER" id="PTHR13286">
    <property type="entry name" value="SAP30"/>
    <property type="match status" value="1"/>
</dbReference>
<name>G0RB53_HYPJQ</name>
<evidence type="ECO:0000259" key="8">
    <source>
        <dbReference type="Pfam" id="PF13867"/>
    </source>
</evidence>
<organism evidence="10">
    <name type="scientific">Hypocrea jecorina (strain QM6a)</name>
    <name type="common">Trichoderma reesei</name>
    <dbReference type="NCBI Taxonomy" id="431241"/>
    <lineage>
        <taxon>Eukaryota</taxon>
        <taxon>Fungi</taxon>
        <taxon>Dikarya</taxon>
        <taxon>Ascomycota</taxon>
        <taxon>Pezizomycotina</taxon>
        <taxon>Sordariomycetes</taxon>
        <taxon>Hypocreomycetidae</taxon>
        <taxon>Hypocreales</taxon>
        <taxon>Hypocreaceae</taxon>
        <taxon>Trichoderma</taxon>
    </lineage>
</organism>
<evidence type="ECO:0000256" key="2">
    <source>
        <dbReference type="ARBA" id="ARBA00006283"/>
    </source>
</evidence>
<feature type="compositionally biased region" description="Pro residues" evidence="7">
    <location>
        <begin position="118"/>
        <end position="131"/>
    </location>
</feature>
<dbReference type="RefSeq" id="XP_006962146.1">
    <property type="nucleotide sequence ID" value="XM_006962084.1"/>
</dbReference>
<evidence type="ECO:0000313" key="9">
    <source>
        <dbReference type="EMBL" id="EGR51714.1"/>
    </source>
</evidence>
<evidence type="ECO:0000256" key="7">
    <source>
        <dbReference type="SAM" id="MobiDB-lite"/>
    </source>
</evidence>
<evidence type="ECO:0000256" key="1">
    <source>
        <dbReference type="ARBA" id="ARBA00004123"/>
    </source>
</evidence>
<keyword evidence="6" id="KW-0539">Nucleus</keyword>
<dbReference type="GO" id="GO:0005634">
    <property type="term" value="C:nucleus"/>
    <property type="evidence" value="ECO:0007669"/>
    <property type="project" value="UniProtKB-SubCell"/>
</dbReference>
<evidence type="ECO:0000256" key="5">
    <source>
        <dbReference type="ARBA" id="ARBA00023163"/>
    </source>
</evidence>
<feature type="region of interest" description="Disordered" evidence="7">
    <location>
        <begin position="115"/>
        <end position="197"/>
    </location>
</feature>
<dbReference type="InterPro" id="IPR038291">
    <property type="entry name" value="SAP30_C_sf"/>
</dbReference>
<dbReference type="KEGG" id="tre:TRIREDRAFT_120142"/>
<evidence type="ECO:0000256" key="3">
    <source>
        <dbReference type="ARBA" id="ARBA00022491"/>
    </source>
</evidence>
<dbReference type="AlphaFoldDB" id="G0RB53"/>
<sequence>MDRTVRRAGAESGAAKPLYLLTLVSPSRPDQDPRFSPPNLAAHTRSNPAKHVLSEKCDDRLFSSLVVFLLSQLHNSTISRLQLLSCSQQLRKATACFAHSRSAFSSSSFRLLSSPLLYSPPKPPSNHPPTMAPTKNSRKDHDDHKGDAPAEKKNGHGSAKMRRGASQQTHAASRELPPAPTSAPAQAPTEPLLPSLPWSSFERRSLHAYVREHELTTPASYSSSFHNWVLSRPGSLGLHSPTMVRKQQIKRQSKDQLALAVRKHFNGLGIQENDVIVDFIYKVRNHQGAKSKAPAKQALMATD</sequence>
<dbReference type="EMBL" id="GL985057">
    <property type="protein sequence ID" value="EGR51714.1"/>
    <property type="molecule type" value="Genomic_DNA"/>
</dbReference>
<proteinExistence type="inferred from homology"/>
<dbReference type="GeneID" id="18482802"/>
<keyword evidence="3" id="KW-0678">Repressor</keyword>